<gene>
    <name evidence="10" type="ORF">EYS08_24825</name>
</gene>
<evidence type="ECO:0000256" key="6">
    <source>
        <dbReference type="ARBA" id="ARBA00023012"/>
    </source>
</evidence>
<sequence length="505" mass="57749">MNSETGRISEDAKLHKKNKLTSQYRQPSSALLLNAIPQQVWTANRAGEIDYVNEIVCRDFGHNQETILNLGWTAFVHQDDLAESIGQWKASLESGDEYTVEFRLLFSDGKYYWHLARARMVRQKGKPEIWVGTNTNIQDQKINESRKDEFISIASHELKTPLTSIKGYYQLLLRLVDKDPAKNYLQRTAGQLNRLEKLIQDLLDVSKINAGRMILDLALFSFSDMLEDTVEGMREIYPTHRLIVEQENGVTYKGDRFRLEQVIQNFVSNAVKYSPAADKVNIRTNIVDDNIIVSVTDYGIGIEQKSLNRLFERYYRADNTSTKFEGLGLGLFISADIIKRHGGSFWIESEPGQGSVFSFKLPLIQDQSIQPDIYTDSYYKDRHLTISCPAASGIMYVEWTGYQDMHSVKHGGSLMIDYLKNNGCSKVFNDNRLVPGTWSEASDWAAKVWLPLMELAGLRFFAWILSKSAFSQLSAMKSIENDEKSAEIVFFDQAEEGMKWLKNMK</sequence>
<dbReference type="CDD" id="cd00082">
    <property type="entry name" value="HisKA"/>
    <property type="match status" value="1"/>
</dbReference>
<comment type="catalytic activity">
    <reaction evidence="1">
        <text>ATP + protein L-histidine = ADP + protein N-phospho-L-histidine.</text>
        <dbReference type="EC" id="2.7.13.3"/>
    </reaction>
</comment>
<dbReference type="NCBIfam" id="TIGR00229">
    <property type="entry name" value="sensory_box"/>
    <property type="match status" value="1"/>
</dbReference>
<dbReference type="SMART" id="SM00086">
    <property type="entry name" value="PAC"/>
    <property type="match status" value="1"/>
</dbReference>
<evidence type="ECO:0000256" key="3">
    <source>
        <dbReference type="ARBA" id="ARBA00022553"/>
    </source>
</evidence>
<dbReference type="InterPro" id="IPR001610">
    <property type="entry name" value="PAC"/>
</dbReference>
<dbReference type="InterPro" id="IPR003661">
    <property type="entry name" value="HisK_dim/P_dom"/>
</dbReference>
<evidence type="ECO:0000256" key="2">
    <source>
        <dbReference type="ARBA" id="ARBA00012438"/>
    </source>
</evidence>
<dbReference type="EMBL" id="SIXF01000049">
    <property type="protein sequence ID" value="TBO36404.1"/>
    <property type="molecule type" value="Genomic_DNA"/>
</dbReference>
<evidence type="ECO:0000256" key="8">
    <source>
        <dbReference type="SAM" id="MobiDB-lite"/>
    </source>
</evidence>
<dbReference type="PANTHER" id="PTHR45453">
    <property type="entry name" value="PHOSPHATE REGULON SENSOR PROTEIN PHOR"/>
    <property type="match status" value="1"/>
</dbReference>
<keyword evidence="5" id="KW-0418">Kinase</keyword>
<keyword evidence="3" id="KW-0597">Phosphoprotein</keyword>
<dbReference type="SUPFAM" id="SSF47384">
    <property type="entry name" value="Homodimeric domain of signal transducing histidine kinase"/>
    <property type="match status" value="1"/>
</dbReference>
<dbReference type="PROSITE" id="PS50109">
    <property type="entry name" value="HIS_KIN"/>
    <property type="match status" value="1"/>
</dbReference>
<dbReference type="Pfam" id="PF08447">
    <property type="entry name" value="PAS_3"/>
    <property type="match status" value="1"/>
</dbReference>
<dbReference type="GO" id="GO:0005886">
    <property type="term" value="C:plasma membrane"/>
    <property type="evidence" value="ECO:0007669"/>
    <property type="project" value="TreeGrafter"/>
</dbReference>
<dbReference type="InterPro" id="IPR050351">
    <property type="entry name" value="BphY/WalK/GraS-like"/>
</dbReference>
<evidence type="ECO:0000259" key="9">
    <source>
        <dbReference type="PROSITE" id="PS50109"/>
    </source>
</evidence>
<evidence type="ECO:0000256" key="1">
    <source>
        <dbReference type="ARBA" id="ARBA00000085"/>
    </source>
</evidence>
<dbReference type="OrthoDB" id="9813151at2"/>
<dbReference type="EC" id="2.7.13.3" evidence="2"/>
<keyword evidence="11" id="KW-1185">Reference proteome</keyword>
<keyword evidence="6" id="KW-0902">Two-component regulatory system</keyword>
<dbReference type="GO" id="GO:0000155">
    <property type="term" value="F:phosphorelay sensor kinase activity"/>
    <property type="evidence" value="ECO:0007669"/>
    <property type="project" value="InterPro"/>
</dbReference>
<name>A0A4Q9H6C4_9SPHI</name>
<keyword evidence="4" id="KW-0808">Transferase</keyword>
<dbReference type="SMART" id="SM00387">
    <property type="entry name" value="HATPase_c"/>
    <property type="match status" value="1"/>
</dbReference>
<evidence type="ECO:0000256" key="7">
    <source>
        <dbReference type="ARBA" id="ARBA00023136"/>
    </source>
</evidence>
<feature type="region of interest" description="Disordered" evidence="8">
    <location>
        <begin position="1"/>
        <end position="21"/>
    </location>
</feature>
<dbReference type="InterPro" id="IPR005467">
    <property type="entry name" value="His_kinase_dom"/>
</dbReference>
<protein>
    <recommendedName>
        <fullName evidence="2">histidine kinase</fullName>
        <ecNumber evidence="2">2.7.13.3</ecNumber>
    </recommendedName>
</protein>
<dbReference type="CDD" id="cd00130">
    <property type="entry name" value="PAS"/>
    <property type="match status" value="1"/>
</dbReference>
<dbReference type="InterPro" id="IPR036097">
    <property type="entry name" value="HisK_dim/P_sf"/>
</dbReference>
<comment type="caution">
    <text evidence="10">The sequence shown here is derived from an EMBL/GenBank/DDBJ whole genome shotgun (WGS) entry which is preliminary data.</text>
</comment>
<dbReference type="InterPro" id="IPR000014">
    <property type="entry name" value="PAS"/>
</dbReference>
<dbReference type="Gene3D" id="1.10.287.130">
    <property type="match status" value="1"/>
</dbReference>
<dbReference type="Pfam" id="PF02518">
    <property type="entry name" value="HATPase_c"/>
    <property type="match status" value="1"/>
</dbReference>
<evidence type="ECO:0000256" key="5">
    <source>
        <dbReference type="ARBA" id="ARBA00022777"/>
    </source>
</evidence>
<dbReference type="FunFam" id="1.10.287.130:FF:000001">
    <property type="entry name" value="Two-component sensor histidine kinase"/>
    <property type="match status" value="1"/>
</dbReference>
<proteinExistence type="predicted"/>
<keyword evidence="7" id="KW-0472">Membrane</keyword>
<dbReference type="InterPro" id="IPR035965">
    <property type="entry name" value="PAS-like_dom_sf"/>
</dbReference>
<organism evidence="10 11">
    <name type="scientific">Pedobacter kyonggii</name>
    <dbReference type="NCBI Taxonomy" id="1926871"/>
    <lineage>
        <taxon>Bacteria</taxon>
        <taxon>Pseudomonadati</taxon>
        <taxon>Bacteroidota</taxon>
        <taxon>Sphingobacteriia</taxon>
        <taxon>Sphingobacteriales</taxon>
        <taxon>Sphingobacteriaceae</taxon>
        <taxon>Pedobacter</taxon>
    </lineage>
</organism>
<dbReference type="Gene3D" id="3.30.450.20">
    <property type="entry name" value="PAS domain"/>
    <property type="match status" value="1"/>
</dbReference>
<evidence type="ECO:0000256" key="4">
    <source>
        <dbReference type="ARBA" id="ARBA00022679"/>
    </source>
</evidence>
<dbReference type="RefSeq" id="WP_131032592.1">
    <property type="nucleotide sequence ID" value="NZ_SIXF01000049.1"/>
</dbReference>
<accession>A0A4Q9H6C4</accession>
<evidence type="ECO:0000313" key="11">
    <source>
        <dbReference type="Proteomes" id="UP000291819"/>
    </source>
</evidence>
<dbReference type="InterPro" id="IPR013655">
    <property type="entry name" value="PAS_fold_3"/>
</dbReference>
<dbReference type="InterPro" id="IPR036890">
    <property type="entry name" value="HATPase_C_sf"/>
</dbReference>
<dbReference type="SUPFAM" id="SSF55874">
    <property type="entry name" value="ATPase domain of HSP90 chaperone/DNA topoisomerase II/histidine kinase"/>
    <property type="match status" value="1"/>
</dbReference>
<dbReference type="GO" id="GO:0016036">
    <property type="term" value="P:cellular response to phosphate starvation"/>
    <property type="evidence" value="ECO:0007669"/>
    <property type="project" value="TreeGrafter"/>
</dbReference>
<dbReference type="Pfam" id="PF00512">
    <property type="entry name" value="HisKA"/>
    <property type="match status" value="1"/>
</dbReference>
<dbReference type="CDD" id="cd00075">
    <property type="entry name" value="HATPase"/>
    <property type="match status" value="1"/>
</dbReference>
<evidence type="ECO:0000313" key="10">
    <source>
        <dbReference type="EMBL" id="TBO36404.1"/>
    </source>
</evidence>
<dbReference type="GO" id="GO:0004721">
    <property type="term" value="F:phosphoprotein phosphatase activity"/>
    <property type="evidence" value="ECO:0007669"/>
    <property type="project" value="TreeGrafter"/>
</dbReference>
<dbReference type="InterPro" id="IPR003594">
    <property type="entry name" value="HATPase_dom"/>
</dbReference>
<dbReference type="Gene3D" id="3.30.565.10">
    <property type="entry name" value="Histidine kinase-like ATPase, C-terminal domain"/>
    <property type="match status" value="1"/>
</dbReference>
<dbReference type="InterPro" id="IPR004358">
    <property type="entry name" value="Sig_transdc_His_kin-like_C"/>
</dbReference>
<reference evidence="10 11" key="1">
    <citation type="submission" date="2019-02" db="EMBL/GenBank/DDBJ databases">
        <title>Pedobacter kyonggii whole genome sequence analysis.</title>
        <authorList>
            <person name="Dahal R.H."/>
        </authorList>
    </citation>
    <scope>NUCLEOTIDE SEQUENCE [LARGE SCALE GENOMIC DNA]</scope>
    <source>
        <strain evidence="10 11">K-4-11-1</strain>
    </source>
</reference>
<dbReference type="PRINTS" id="PR00344">
    <property type="entry name" value="BCTRLSENSOR"/>
</dbReference>
<feature type="domain" description="Histidine kinase" evidence="9">
    <location>
        <begin position="153"/>
        <end position="365"/>
    </location>
</feature>
<dbReference type="SMART" id="SM00388">
    <property type="entry name" value="HisKA"/>
    <property type="match status" value="1"/>
</dbReference>
<dbReference type="SUPFAM" id="SSF55785">
    <property type="entry name" value="PYP-like sensor domain (PAS domain)"/>
    <property type="match status" value="1"/>
</dbReference>
<dbReference type="AlphaFoldDB" id="A0A4Q9H6C4"/>
<dbReference type="PANTHER" id="PTHR45453:SF1">
    <property type="entry name" value="PHOSPHATE REGULON SENSOR PROTEIN PHOR"/>
    <property type="match status" value="1"/>
</dbReference>
<dbReference type="Proteomes" id="UP000291819">
    <property type="component" value="Unassembled WGS sequence"/>
</dbReference>
<dbReference type="FunFam" id="3.30.565.10:FF:000006">
    <property type="entry name" value="Sensor histidine kinase WalK"/>
    <property type="match status" value="1"/>
</dbReference>